<comment type="caution">
    <text evidence="1">The sequence shown here is derived from an EMBL/GenBank/DDBJ whole genome shotgun (WGS) entry which is preliminary data.</text>
</comment>
<sequence length="113" mass="13462">MKENKLTEGSNMMWEASRMMLPEHKELMNHFQKERHRKTKPELAEEEINVISEQLSQSMMEQTEITLELFTDFGENTLKTGIVTKFDTQLRQIKLKHEDDYEWIKFIDIVGVS</sequence>
<dbReference type="InterPro" id="IPR014962">
    <property type="entry name" value="YolD"/>
</dbReference>
<proteinExistence type="predicted"/>
<dbReference type="RefSeq" id="WP_305990516.1">
    <property type="nucleotide sequence ID" value="NZ_JAVAMP010000001.1"/>
</dbReference>
<evidence type="ECO:0000313" key="2">
    <source>
        <dbReference type="Proteomes" id="UP001231941"/>
    </source>
</evidence>
<protein>
    <submittedName>
        <fullName evidence="1">YolD-like family protein</fullName>
    </submittedName>
</protein>
<dbReference type="EMBL" id="JAVAMP010000001">
    <property type="protein sequence ID" value="MDP5273232.1"/>
    <property type="molecule type" value="Genomic_DNA"/>
</dbReference>
<dbReference type="Pfam" id="PF08863">
    <property type="entry name" value="YolD"/>
    <property type="match status" value="1"/>
</dbReference>
<gene>
    <name evidence="1" type="ORF">Q5Y73_03880</name>
</gene>
<name>A0ABT9IV81_9BACL</name>
<evidence type="ECO:0000313" key="1">
    <source>
        <dbReference type="EMBL" id="MDP5273232.1"/>
    </source>
</evidence>
<dbReference type="Proteomes" id="UP001231941">
    <property type="component" value="Unassembled WGS sequence"/>
</dbReference>
<keyword evidence="2" id="KW-1185">Reference proteome</keyword>
<accession>A0ABT9IV81</accession>
<organism evidence="1 2">
    <name type="scientific">Chengkuizengella axinellae</name>
    <dbReference type="NCBI Taxonomy" id="3064388"/>
    <lineage>
        <taxon>Bacteria</taxon>
        <taxon>Bacillati</taxon>
        <taxon>Bacillota</taxon>
        <taxon>Bacilli</taxon>
        <taxon>Bacillales</taxon>
        <taxon>Paenibacillaceae</taxon>
        <taxon>Chengkuizengella</taxon>
    </lineage>
</organism>
<reference evidence="1 2" key="1">
    <citation type="submission" date="2023-08" db="EMBL/GenBank/DDBJ databases">
        <authorList>
            <person name="Park J.-S."/>
        </authorList>
    </citation>
    <scope>NUCLEOTIDE SEQUENCE [LARGE SCALE GENOMIC DNA]</scope>
    <source>
        <strain evidence="1 2">2205SS18-9</strain>
    </source>
</reference>